<keyword evidence="3" id="KW-1185">Reference proteome</keyword>
<organism evidence="2 3">
    <name type="scientific">Natrinema halophilum</name>
    <dbReference type="NCBI Taxonomy" id="1699371"/>
    <lineage>
        <taxon>Archaea</taxon>
        <taxon>Methanobacteriati</taxon>
        <taxon>Methanobacteriota</taxon>
        <taxon>Stenosarchaea group</taxon>
        <taxon>Halobacteria</taxon>
        <taxon>Halobacteriales</taxon>
        <taxon>Natrialbaceae</taxon>
        <taxon>Natrinema</taxon>
    </lineage>
</organism>
<reference evidence="2 3" key="1">
    <citation type="submission" date="2020-07" db="EMBL/GenBank/DDBJ databases">
        <authorList>
            <person name="Cui H."/>
        </authorList>
    </citation>
    <scope>NUCLEOTIDE SEQUENCE [LARGE SCALE GENOMIC DNA]</scope>
    <source>
        <strain evidence="2 3">YPL8</strain>
    </source>
</reference>
<evidence type="ECO:0000313" key="3">
    <source>
        <dbReference type="Proteomes" id="UP000509241"/>
    </source>
</evidence>
<dbReference type="Proteomes" id="UP000509241">
    <property type="component" value="Chromosome"/>
</dbReference>
<evidence type="ECO:0000256" key="1">
    <source>
        <dbReference type="SAM" id="MobiDB-lite"/>
    </source>
</evidence>
<dbReference type="KEGG" id="haly:HYG82_03120"/>
<dbReference type="RefSeq" id="WP_179259648.1">
    <property type="nucleotide sequence ID" value="NZ_CP058601.1"/>
</dbReference>
<accession>A0A7D5GR65</accession>
<name>A0A7D5GR65_9EURY</name>
<dbReference type="GeneID" id="56032249"/>
<dbReference type="AlphaFoldDB" id="A0A7D5GR65"/>
<feature type="region of interest" description="Disordered" evidence="1">
    <location>
        <begin position="1"/>
        <end position="21"/>
    </location>
</feature>
<gene>
    <name evidence="2" type="ORF">HYG82_03120</name>
</gene>
<dbReference type="OrthoDB" id="199374at2157"/>
<protein>
    <submittedName>
        <fullName evidence="2">Uncharacterized protein</fullName>
    </submittedName>
</protein>
<proteinExistence type="predicted"/>
<sequence>MSDHIDAMATRQHHSTTRESIKKCNDSISRRFHVTLAVYKTIKATTQLLGVVAGIIALQQGADPLTTIVVIGGVIFGPEYMEMILTRDENREE</sequence>
<evidence type="ECO:0000313" key="2">
    <source>
        <dbReference type="EMBL" id="QLG47906.1"/>
    </source>
</evidence>
<dbReference type="EMBL" id="CP058601">
    <property type="protein sequence ID" value="QLG47906.1"/>
    <property type="molecule type" value="Genomic_DNA"/>
</dbReference>